<protein>
    <recommendedName>
        <fullName evidence="8">3-methyl-2-oxobutanoate hydroxymethyltransferase</fullName>
        <ecNumber evidence="8">2.1.2.11</ecNumber>
    </recommendedName>
    <alternativeName>
        <fullName evidence="8">Ketopantoate hydroxymethyltransferase</fullName>
        <shortName evidence="8">KPHMT</shortName>
    </alternativeName>
</protein>
<feature type="binding site" evidence="8 11">
    <location>
        <position position="120"/>
    </location>
    <ligand>
        <name>Mg(2+)</name>
        <dbReference type="ChEBI" id="CHEBI:18420"/>
    </ligand>
</feature>
<name>A0A916VIX5_9GAMM</name>
<organism evidence="12 13">
    <name type="scientific">Pseudohongiella nitratireducens</name>
    <dbReference type="NCBI Taxonomy" id="1768907"/>
    <lineage>
        <taxon>Bacteria</taxon>
        <taxon>Pseudomonadati</taxon>
        <taxon>Pseudomonadota</taxon>
        <taxon>Gammaproteobacteria</taxon>
        <taxon>Pseudomonadales</taxon>
        <taxon>Pseudohongiellaceae</taxon>
        <taxon>Pseudohongiella</taxon>
    </lineage>
</organism>
<evidence type="ECO:0000256" key="9">
    <source>
        <dbReference type="PIRSR" id="PIRSR000388-1"/>
    </source>
</evidence>
<evidence type="ECO:0000256" key="8">
    <source>
        <dbReference type="HAMAP-Rule" id="MF_00156"/>
    </source>
</evidence>
<feature type="binding site" evidence="8 10">
    <location>
        <begin position="51"/>
        <end position="52"/>
    </location>
    <ligand>
        <name>3-methyl-2-oxobutanoate</name>
        <dbReference type="ChEBI" id="CHEBI:11851"/>
    </ligand>
</feature>
<comment type="subcellular location">
    <subcellularLocation>
        <location evidence="8">Cytoplasm</location>
    </subcellularLocation>
</comment>
<reference evidence="12" key="2">
    <citation type="submission" date="2020-09" db="EMBL/GenBank/DDBJ databases">
        <authorList>
            <person name="Sun Q."/>
            <person name="Zhou Y."/>
        </authorList>
    </citation>
    <scope>NUCLEOTIDE SEQUENCE</scope>
    <source>
        <strain evidence="12">CGMCC 1.15425</strain>
    </source>
</reference>
<dbReference type="InterPro" id="IPR003700">
    <property type="entry name" value="Pantoate_hydroxy_MeTrfase"/>
</dbReference>
<proteinExistence type="inferred from homology"/>
<comment type="catalytic activity">
    <reaction evidence="8">
        <text>(6R)-5,10-methylene-5,6,7,8-tetrahydrofolate + 3-methyl-2-oxobutanoate + H2O = 2-dehydropantoate + (6S)-5,6,7,8-tetrahydrofolate</text>
        <dbReference type="Rhea" id="RHEA:11824"/>
        <dbReference type="ChEBI" id="CHEBI:11561"/>
        <dbReference type="ChEBI" id="CHEBI:11851"/>
        <dbReference type="ChEBI" id="CHEBI:15377"/>
        <dbReference type="ChEBI" id="CHEBI:15636"/>
        <dbReference type="ChEBI" id="CHEBI:57453"/>
        <dbReference type="EC" id="2.1.2.11"/>
    </reaction>
</comment>
<dbReference type="FunFam" id="3.20.20.60:FF:000003">
    <property type="entry name" value="3-methyl-2-oxobutanoate hydroxymethyltransferase"/>
    <property type="match status" value="1"/>
</dbReference>
<comment type="pathway">
    <text evidence="1 8">Cofactor biosynthesis; (R)-pantothenate biosynthesis; (R)-pantoate from 3-methyl-2-oxobutanoate: step 1/2.</text>
</comment>
<feature type="binding site" evidence="8 10">
    <location>
        <position position="118"/>
    </location>
    <ligand>
        <name>3-methyl-2-oxobutanoate</name>
        <dbReference type="ChEBI" id="CHEBI:11851"/>
    </ligand>
</feature>
<feature type="active site" description="Proton acceptor" evidence="8 9">
    <location>
        <position position="187"/>
    </location>
</feature>
<dbReference type="OrthoDB" id="9781789at2"/>
<keyword evidence="8 11" id="KW-0460">Magnesium</keyword>
<evidence type="ECO:0000256" key="11">
    <source>
        <dbReference type="PIRSR" id="PIRSR000388-3"/>
    </source>
</evidence>
<dbReference type="PIRSF" id="PIRSF000388">
    <property type="entry name" value="Pantoate_hydroxy_MeTrfase"/>
    <property type="match status" value="1"/>
</dbReference>
<dbReference type="EC" id="2.1.2.11" evidence="8"/>
<dbReference type="HAMAP" id="MF_00156">
    <property type="entry name" value="PanB"/>
    <property type="match status" value="1"/>
</dbReference>
<keyword evidence="4 8" id="KW-0566">Pantothenate biosynthesis</keyword>
<dbReference type="EMBL" id="BMIY01000009">
    <property type="protein sequence ID" value="GFZ78396.1"/>
    <property type="molecule type" value="Genomic_DNA"/>
</dbReference>
<accession>A0A916VIX5</accession>
<evidence type="ECO:0000256" key="6">
    <source>
        <dbReference type="ARBA" id="ARBA00022723"/>
    </source>
</evidence>
<reference evidence="12" key="1">
    <citation type="journal article" date="2014" name="Int. J. Syst. Evol. Microbiol.">
        <title>Complete genome sequence of Corynebacterium casei LMG S-19264T (=DSM 44701T), isolated from a smear-ripened cheese.</title>
        <authorList>
            <consortium name="US DOE Joint Genome Institute (JGI-PGF)"/>
            <person name="Walter F."/>
            <person name="Albersmeier A."/>
            <person name="Kalinowski J."/>
            <person name="Ruckert C."/>
        </authorList>
    </citation>
    <scope>NUCLEOTIDE SEQUENCE</scope>
    <source>
        <strain evidence="12">CGMCC 1.15425</strain>
    </source>
</reference>
<gene>
    <name evidence="8 12" type="primary">panB</name>
    <name evidence="12" type="ORF">GCM10011403_21810</name>
</gene>
<dbReference type="CDD" id="cd06557">
    <property type="entry name" value="KPHMT-like"/>
    <property type="match status" value="1"/>
</dbReference>
<dbReference type="SUPFAM" id="SSF51621">
    <property type="entry name" value="Phosphoenolpyruvate/pyruvate domain"/>
    <property type="match status" value="1"/>
</dbReference>
<comment type="subunit">
    <text evidence="3 8">Homodecamer; pentamer of dimers.</text>
</comment>
<comment type="function">
    <text evidence="7 8">Catalyzes the reversible reaction in which hydroxymethyl group from 5,10-methylenetetrahydrofolate is transferred onto alpha-ketoisovalerate to form ketopantoate.</text>
</comment>
<dbReference type="GO" id="GO:0005737">
    <property type="term" value="C:cytoplasm"/>
    <property type="evidence" value="ECO:0007669"/>
    <property type="project" value="UniProtKB-SubCell"/>
</dbReference>
<dbReference type="GO" id="GO:0000287">
    <property type="term" value="F:magnesium ion binding"/>
    <property type="evidence" value="ECO:0007669"/>
    <property type="project" value="TreeGrafter"/>
</dbReference>
<keyword evidence="5 8" id="KW-0808">Transferase</keyword>
<evidence type="ECO:0000313" key="13">
    <source>
        <dbReference type="Proteomes" id="UP000627715"/>
    </source>
</evidence>
<keyword evidence="13" id="KW-1185">Reference proteome</keyword>
<sequence>MSVQSSRAHITLSTLNKLHAEGKKFASLTAYDACFTQILNQADVEVILVGDSLGMVLQGHDSTLPVTMQDMVYHVACVKRGNSRAFIMADMPFMSYSTDSETLDNAASLMRAGAEMVKLEGGAWLASSTRLLAERGIPVCVHLGLTPQSINQIGGYMVQGRADKQAETMYQDALALENAGASMVLLECVPTSLAKRITEALNIPVIGIGAGPHTTGQVLVLHDILGISPIRPKFVKNFLAGTEGDITRAIQNYAEDVREGRFPGPEHSFN</sequence>
<evidence type="ECO:0000256" key="7">
    <source>
        <dbReference type="ARBA" id="ARBA00056497"/>
    </source>
</evidence>
<evidence type="ECO:0000256" key="4">
    <source>
        <dbReference type="ARBA" id="ARBA00022655"/>
    </source>
</evidence>
<dbReference type="NCBIfam" id="TIGR00222">
    <property type="entry name" value="panB"/>
    <property type="match status" value="1"/>
</dbReference>
<evidence type="ECO:0000256" key="1">
    <source>
        <dbReference type="ARBA" id="ARBA00005033"/>
    </source>
</evidence>
<evidence type="ECO:0000256" key="10">
    <source>
        <dbReference type="PIRSR" id="PIRSR000388-2"/>
    </source>
</evidence>
<keyword evidence="8" id="KW-0963">Cytoplasm</keyword>
<dbReference type="GO" id="GO:0003864">
    <property type="term" value="F:3-methyl-2-oxobutanoate hydroxymethyltransferase activity"/>
    <property type="evidence" value="ECO:0007669"/>
    <property type="project" value="UniProtKB-UniRule"/>
</dbReference>
<dbReference type="NCBIfam" id="NF001452">
    <property type="entry name" value="PRK00311.1"/>
    <property type="match status" value="1"/>
</dbReference>
<dbReference type="Pfam" id="PF02548">
    <property type="entry name" value="Pantoate_transf"/>
    <property type="match status" value="1"/>
</dbReference>
<comment type="caution">
    <text evidence="12">The sequence shown here is derived from an EMBL/GenBank/DDBJ whole genome shotgun (WGS) entry which is preliminary data.</text>
</comment>
<evidence type="ECO:0000313" key="12">
    <source>
        <dbReference type="EMBL" id="GFZ78396.1"/>
    </source>
</evidence>
<dbReference type="InterPro" id="IPR015813">
    <property type="entry name" value="Pyrv/PenolPyrv_kinase-like_dom"/>
</dbReference>
<dbReference type="AlphaFoldDB" id="A0A916VIX5"/>
<keyword evidence="6 8" id="KW-0479">Metal-binding</keyword>
<dbReference type="PANTHER" id="PTHR20881">
    <property type="entry name" value="3-METHYL-2-OXOBUTANOATE HYDROXYMETHYLTRANSFERASE"/>
    <property type="match status" value="1"/>
</dbReference>
<feature type="binding site" evidence="8 10">
    <location>
        <position position="90"/>
    </location>
    <ligand>
        <name>3-methyl-2-oxobutanoate</name>
        <dbReference type="ChEBI" id="CHEBI:11851"/>
    </ligand>
</feature>
<dbReference type="InterPro" id="IPR040442">
    <property type="entry name" value="Pyrv_kinase-like_dom_sf"/>
</dbReference>
<evidence type="ECO:0000256" key="2">
    <source>
        <dbReference type="ARBA" id="ARBA00008676"/>
    </source>
</evidence>
<feature type="binding site" evidence="8 11">
    <location>
        <position position="51"/>
    </location>
    <ligand>
        <name>Mg(2+)</name>
        <dbReference type="ChEBI" id="CHEBI:18420"/>
    </ligand>
</feature>
<evidence type="ECO:0000256" key="5">
    <source>
        <dbReference type="ARBA" id="ARBA00022679"/>
    </source>
</evidence>
<dbReference type="GO" id="GO:0015940">
    <property type="term" value="P:pantothenate biosynthetic process"/>
    <property type="evidence" value="ECO:0007669"/>
    <property type="project" value="UniProtKB-UniRule"/>
</dbReference>
<evidence type="ECO:0000256" key="3">
    <source>
        <dbReference type="ARBA" id="ARBA00011424"/>
    </source>
</evidence>
<comment type="cofactor">
    <cofactor evidence="8 11">
        <name>Mg(2+)</name>
        <dbReference type="ChEBI" id="CHEBI:18420"/>
    </cofactor>
    <text evidence="8 11">Binds 1 Mg(2+) ion per subunit.</text>
</comment>
<dbReference type="Gene3D" id="3.20.20.60">
    <property type="entry name" value="Phosphoenolpyruvate-binding domains"/>
    <property type="match status" value="1"/>
</dbReference>
<dbReference type="PANTHER" id="PTHR20881:SF0">
    <property type="entry name" value="3-METHYL-2-OXOBUTANOATE HYDROXYMETHYLTRANSFERASE"/>
    <property type="match status" value="1"/>
</dbReference>
<comment type="similarity">
    <text evidence="2 8">Belongs to the PanB family.</text>
</comment>
<feature type="binding site" evidence="8 11">
    <location>
        <position position="90"/>
    </location>
    <ligand>
        <name>Mg(2+)</name>
        <dbReference type="ChEBI" id="CHEBI:18420"/>
    </ligand>
</feature>
<dbReference type="Proteomes" id="UP000627715">
    <property type="component" value="Unassembled WGS sequence"/>
</dbReference>
<dbReference type="RefSeq" id="WP_068810422.1">
    <property type="nucleotide sequence ID" value="NZ_BMIY01000009.1"/>
</dbReference>